<dbReference type="GO" id="GO:0002953">
    <property type="term" value="F:5'-deoxynucleotidase activity"/>
    <property type="evidence" value="ECO:0007669"/>
    <property type="project" value="UniProtKB-EC"/>
</dbReference>
<dbReference type="InterPro" id="IPR006674">
    <property type="entry name" value="HD_domain"/>
</dbReference>
<dbReference type="SMART" id="SM00471">
    <property type="entry name" value="HDc"/>
    <property type="match status" value="2"/>
</dbReference>
<accession>A0A5C4R5A2</accession>
<evidence type="ECO:0000259" key="8">
    <source>
        <dbReference type="SMART" id="SM00471"/>
    </source>
</evidence>
<evidence type="ECO:0000256" key="6">
    <source>
        <dbReference type="ARBA" id="ARBA00022723"/>
    </source>
</evidence>
<evidence type="ECO:0000256" key="1">
    <source>
        <dbReference type="ARBA" id="ARBA00001638"/>
    </source>
</evidence>
<dbReference type="GO" id="GO:0005737">
    <property type="term" value="C:cytoplasm"/>
    <property type="evidence" value="ECO:0007669"/>
    <property type="project" value="TreeGrafter"/>
</dbReference>
<protein>
    <recommendedName>
        <fullName evidence="5">5'-deoxynucleotidase</fullName>
        <ecNumber evidence="5">3.1.3.89</ecNumber>
    </recommendedName>
</protein>
<comment type="caution">
    <text evidence="9">The sequence shown here is derived from an EMBL/GenBank/DDBJ whole genome shotgun (WGS) entry which is preliminary data.</text>
</comment>
<dbReference type="InterPro" id="IPR039356">
    <property type="entry name" value="YfbR/HDDC2"/>
</dbReference>
<dbReference type="EC" id="3.1.3.89" evidence="5"/>
<dbReference type="Proteomes" id="UP000304880">
    <property type="component" value="Unassembled WGS sequence"/>
</dbReference>
<dbReference type="EMBL" id="VDDC01000018">
    <property type="protein sequence ID" value="TNH39153.1"/>
    <property type="molecule type" value="Genomic_DNA"/>
</dbReference>
<dbReference type="InterPro" id="IPR003607">
    <property type="entry name" value="HD/PDEase_dom"/>
</dbReference>
<evidence type="ECO:0000256" key="7">
    <source>
        <dbReference type="ARBA" id="ARBA00022801"/>
    </source>
</evidence>
<evidence type="ECO:0000256" key="5">
    <source>
        <dbReference type="ARBA" id="ARBA00012964"/>
    </source>
</evidence>
<dbReference type="SUPFAM" id="SSF109604">
    <property type="entry name" value="HD-domain/PDEase-like"/>
    <property type="match status" value="2"/>
</dbReference>
<dbReference type="RefSeq" id="WP_139598788.1">
    <property type="nucleotide sequence ID" value="NZ_VDDC01000018.1"/>
</dbReference>
<organism evidence="9 10">
    <name type="scientific">Paracoccus haeundaensis</name>
    <dbReference type="NCBI Taxonomy" id="225362"/>
    <lineage>
        <taxon>Bacteria</taxon>
        <taxon>Pseudomonadati</taxon>
        <taxon>Pseudomonadota</taxon>
        <taxon>Alphaproteobacteria</taxon>
        <taxon>Rhodobacterales</taxon>
        <taxon>Paracoccaceae</taxon>
        <taxon>Paracoccus</taxon>
    </lineage>
</organism>
<keyword evidence="7" id="KW-0378">Hydrolase</keyword>
<keyword evidence="6" id="KW-0479">Metal-binding</keyword>
<feature type="domain" description="HD/PDEase" evidence="8">
    <location>
        <begin position="29"/>
        <end position="162"/>
    </location>
</feature>
<evidence type="ECO:0000256" key="4">
    <source>
        <dbReference type="ARBA" id="ARBA00011738"/>
    </source>
</evidence>
<proteinExistence type="predicted"/>
<evidence type="ECO:0000313" key="10">
    <source>
        <dbReference type="Proteomes" id="UP000304880"/>
    </source>
</evidence>
<evidence type="ECO:0000256" key="3">
    <source>
        <dbReference type="ARBA" id="ARBA00001941"/>
    </source>
</evidence>
<reference evidence="9 10" key="1">
    <citation type="submission" date="2019-06" db="EMBL/GenBank/DDBJ databases">
        <authorList>
            <person name="Li J."/>
        </authorList>
    </citation>
    <scope>NUCLEOTIDE SEQUENCE [LARGE SCALE GENOMIC DNA]</scope>
    <source>
        <strain evidence="9 10">CGMCC 1.8012</strain>
    </source>
</reference>
<evidence type="ECO:0000256" key="2">
    <source>
        <dbReference type="ARBA" id="ARBA00001936"/>
    </source>
</evidence>
<comment type="catalytic activity">
    <reaction evidence="1">
        <text>a 2'-deoxyribonucleoside 5'-phosphate + H2O = a 2'-deoxyribonucleoside + phosphate</text>
        <dbReference type="Rhea" id="RHEA:36167"/>
        <dbReference type="ChEBI" id="CHEBI:15377"/>
        <dbReference type="ChEBI" id="CHEBI:18274"/>
        <dbReference type="ChEBI" id="CHEBI:43474"/>
        <dbReference type="ChEBI" id="CHEBI:65317"/>
        <dbReference type="EC" id="3.1.3.89"/>
    </reaction>
</comment>
<dbReference type="PANTHER" id="PTHR11845:SF13">
    <property type="entry name" value="5'-DEOXYNUCLEOTIDASE HDDC2"/>
    <property type="match status" value="1"/>
</dbReference>
<dbReference type="PANTHER" id="PTHR11845">
    <property type="entry name" value="5'-DEOXYNUCLEOTIDASE HDDC2"/>
    <property type="match status" value="1"/>
</dbReference>
<dbReference type="Gene3D" id="1.10.3210.10">
    <property type="entry name" value="Hypothetical protein af1432"/>
    <property type="match status" value="2"/>
</dbReference>
<gene>
    <name evidence="9" type="ORF">FHD67_11730</name>
</gene>
<keyword evidence="10" id="KW-1185">Reference proteome</keyword>
<comment type="cofactor">
    <cofactor evidence="2">
        <name>Mn(2+)</name>
        <dbReference type="ChEBI" id="CHEBI:29035"/>
    </cofactor>
</comment>
<evidence type="ECO:0000313" key="9">
    <source>
        <dbReference type="EMBL" id="TNH39153.1"/>
    </source>
</evidence>
<name>A0A5C4R5A2_9RHOB</name>
<dbReference type="AlphaFoldDB" id="A0A5C4R5A2"/>
<dbReference type="GO" id="GO:0046872">
    <property type="term" value="F:metal ion binding"/>
    <property type="evidence" value="ECO:0007669"/>
    <property type="project" value="UniProtKB-KW"/>
</dbReference>
<dbReference type="Pfam" id="PF13023">
    <property type="entry name" value="HD_3"/>
    <property type="match status" value="2"/>
</dbReference>
<sequence>MLDDAFAFLCEADRLKSVHRASVLMDLSRPENSAEHSWHVALWAMVMGASDRAIAMILIHDLVEIDTGDQPIHLDHDVEGLAIAEAAAADRIFGLAPDGARLAALWRDFEGRADAAAVTAKRMDHAQPIFQVLQARDPIPDHVRIVRDNLSAGRAARFEREWPQGWQAAHALLSGQEVAQGDLARRLAFLAEADALKGVLRANRLLDGSRRENSAEHSWHLALYALVLGGLAGPGVDPGRVIRMLLIHDLVEIDVGDVPLHSAGGQAHGSAAIQAAEEAAARRLFGLLPDPQGRQMLTLWQEFEAAASPDAVFAKALDRCQPAVQNLRSGGAGWFEYDVTLAQVESRVGPWVERGCAPLWQWLHHGLRAHFAGS</sequence>
<feature type="domain" description="HD/PDEase" evidence="8">
    <location>
        <begin position="210"/>
        <end position="332"/>
    </location>
</feature>
<comment type="subunit">
    <text evidence="4">Homodimer.</text>
</comment>
<comment type="cofactor">
    <cofactor evidence="3">
        <name>Co(2+)</name>
        <dbReference type="ChEBI" id="CHEBI:48828"/>
    </cofactor>
</comment>